<accession>A0A9X1PYY8</accession>
<gene>
    <name evidence="2" type="ORF">L0P92_18655</name>
</gene>
<name>A0A9X1PYY8_STRM4</name>
<keyword evidence="3" id="KW-1185">Reference proteome</keyword>
<evidence type="ECO:0000313" key="3">
    <source>
        <dbReference type="Proteomes" id="UP001139384"/>
    </source>
</evidence>
<evidence type="ECO:0000256" key="1">
    <source>
        <dbReference type="SAM" id="MobiDB-lite"/>
    </source>
</evidence>
<feature type="compositionally biased region" description="Polar residues" evidence="1">
    <location>
        <begin position="62"/>
        <end position="71"/>
    </location>
</feature>
<dbReference type="EMBL" id="JAKEIP010000069">
    <property type="protein sequence ID" value="MCF1595583.1"/>
    <property type="molecule type" value="Genomic_DNA"/>
</dbReference>
<feature type="region of interest" description="Disordered" evidence="1">
    <location>
        <begin position="16"/>
        <end position="76"/>
    </location>
</feature>
<evidence type="ECO:0000313" key="2">
    <source>
        <dbReference type="EMBL" id="MCF1595583.1"/>
    </source>
</evidence>
<comment type="caution">
    <text evidence="2">The sequence shown here is derived from an EMBL/GenBank/DDBJ whole genome shotgun (WGS) entry which is preliminary data.</text>
</comment>
<protein>
    <submittedName>
        <fullName evidence="2">Uncharacterized protein</fullName>
    </submittedName>
</protein>
<organism evidence="2 3">
    <name type="scientific">Streptomyces muensis</name>
    <dbReference type="NCBI Taxonomy" id="1077944"/>
    <lineage>
        <taxon>Bacteria</taxon>
        <taxon>Bacillati</taxon>
        <taxon>Actinomycetota</taxon>
        <taxon>Actinomycetes</taxon>
        <taxon>Kitasatosporales</taxon>
        <taxon>Streptomycetaceae</taxon>
        <taxon>Streptomyces</taxon>
    </lineage>
</organism>
<dbReference type="RefSeq" id="WP_234763878.1">
    <property type="nucleotide sequence ID" value="NZ_JAKEIP010000069.1"/>
</dbReference>
<dbReference type="Proteomes" id="UP001139384">
    <property type="component" value="Unassembled WGS sequence"/>
</dbReference>
<dbReference type="AlphaFoldDB" id="A0A9X1PYY8"/>
<sequence length="162" mass="16647">MASLVSLSLLTACTSGDTGGKKTADSNHASPTDQSVATTSPHTTSPSGQVPPELDADETLAGRQNPTSGNASVAYKEGKKGDALIVAVRCQGQGEIKVSVPSVHVSFPLECLANEVSTTYNQLAVSGVDRSGTVSVAAPSPIRWSMTIGRGVPTKEEPPRTQ</sequence>
<feature type="compositionally biased region" description="Polar residues" evidence="1">
    <location>
        <begin position="26"/>
        <end position="48"/>
    </location>
</feature>
<proteinExistence type="predicted"/>
<reference evidence="2" key="1">
    <citation type="submission" date="2022-01" db="EMBL/GenBank/DDBJ databases">
        <title>Draft Genome Sequences of Seven Type Strains of the Genus Streptomyces.</title>
        <authorList>
            <person name="Aziz S."/>
            <person name="Coretto E."/>
            <person name="Chronakova A."/>
            <person name="Sproer C."/>
            <person name="Huber K."/>
            <person name="Nouioui I."/>
            <person name="Gross H."/>
        </authorList>
    </citation>
    <scope>NUCLEOTIDE SEQUENCE</scope>
    <source>
        <strain evidence="2">DSM 103493</strain>
    </source>
</reference>